<feature type="compositionally biased region" description="Basic residues" evidence="2">
    <location>
        <begin position="425"/>
        <end position="435"/>
    </location>
</feature>
<evidence type="ECO:0000313" key="4">
    <source>
        <dbReference type="EMBL" id="KAJ4829525.1"/>
    </source>
</evidence>
<dbReference type="InterPro" id="IPR025558">
    <property type="entry name" value="DUF4283"/>
</dbReference>
<dbReference type="Proteomes" id="UP001141552">
    <property type="component" value="Unassembled WGS sequence"/>
</dbReference>
<keyword evidence="1" id="KW-0862">Zinc</keyword>
<dbReference type="Pfam" id="PF14111">
    <property type="entry name" value="DUF4283"/>
    <property type="match status" value="1"/>
</dbReference>
<sequence>MAASSSSAWIDRGQGVDSEAAGEDVALLEDLGTVNSDPQFFLLARVMGSKHLNPRAFTNVMKGLWSPVKGMEITQLEPTLFLIHLYAKRDLVLVLKGEPWSFDKRLIVMKQVSGDEHFHNLPLQFCPFWVKIYNIPMSFRNTRHLALIAGKLGNFCEFDERGPLGWGKYVRVRIILDVTKPLKREILGRNAQGHNLVFPVKYDKLPNYCYGCGVMGHLINECDLWSEYDSDEEQELPYGDWLRASPTKIFISQVNSVPSQQAAPFRPSARESQAPARPHGSFLPPETREPCPPRIGRALDLDSLMGALPETTPHPTFSSNSAPSTVTNTPPIPLPTSPITSSPTRPTHPITPTTTLLASTPSTPSVAKAAEPSLTLPILTAPILPPTIGESLTQHPITPRQPLSPLDTNIPTYPIPPFSPGPIPSRHKPKKRSSKKLLSPPSHCSPPVHPTPAHTTPPTLTLPPTPKSVSTLHPTTSPPNPNLENIPPLQPALVKTWKHLPRAHLPLSTPEENSCVPNVNYT</sequence>
<dbReference type="InterPro" id="IPR040256">
    <property type="entry name" value="At4g02000-like"/>
</dbReference>
<evidence type="ECO:0000256" key="1">
    <source>
        <dbReference type="PROSITE-ProRule" id="PRU00047"/>
    </source>
</evidence>
<dbReference type="PANTHER" id="PTHR31286">
    <property type="entry name" value="GLYCINE-RICH CELL WALL STRUCTURAL PROTEIN 1.8-LIKE"/>
    <property type="match status" value="1"/>
</dbReference>
<feature type="region of interest" description="Disordered" evidence="2">
    <location>
        <begin position="390"/>
        <end position="485"/>
    </location>
</feature>
<protein>
    <recommendedName>
        <fullName evidence="3">CCHC-type domain-containing protein</fullName>
    </recommendedName>
</protein>
<feature type="region of interest" description="Disordered" evidence="2">
    <location>
        <begin position="311"/>
        <end position="330"/>
    </location>
</feature>
<name>A0A9Q0FDJ9_9ROSI</name>
<evidence type="ECO:0000313" key="5">
    <source>
        <dbReference type="Proteomes" id="UP001141552"/>
    </source>
</evidence>
<gene>
    <name evidence="4" type="ORF">Tsubulata_028065</name>
</gene>
<dbReference type="GO" id="GO:0008270">
    <property type="term" value="F:zinc ion binding"/>
    <property type="evidence" value="ECO:0007669"/>
    <property type="project" value="UniProtKB-KW"/>
</dbReference>
<dbReference type="PROSITE" id="PS50158">
    <property type="entry name" value="ZF_CCHC"/>
    <property type="match status" value="1"/>
</dbReference>
<feature type="compositionally biased region" description="Pro residues" evidence="2">
    <location>
        <begin position="413"/>
        <end position="423"/>
    </location>
</feature>
<evidence type="ECO:0000259" key="3">
    <source>
        <dbReference type="PROSITE" id="PS50158"/>
    </source>
</evidence>
<keyword evidence="1" id="KW-0863">Zinc-finger</keyword>
<organism evidence="4 5">
    <name type="scientific">Turnera subulata</name>
    <dbReference type="NCBI Taxonomy" id="218843"/>
    <lineage>
        <taxon>Eukaryota</taxon>
        <taxon>Viridiplantae</taxon>
        <taxon>Streptophyta</taxon>
        <taxon>Embryophyta</taxon>
        <taxon>Tracheophyta</taxon>
        <taxon>Spermatophyta</taxon>
        <taxon>Magnoliopsida</taxon>
        <taxon>eudicotyledons</taxon>
        <taxon>Gunneridae</taxon>
        <taxon>Pentapetalae</taxon>
        <taxon>rosids</taxon>
        <taxon>fabids</taxon>
        <taxon>Malpighiales</taxon>
        <taxon>Passifloraceae</taxon>
        <taxon>Turnera</taxon>
    </lineage>
</organism>
<dbReference type="EMBL" id="JAKUCV010005882">
    <property type="protein sequence ID" value="KAJ4829525.1"/>
    <property type="molecule type" value="Genomic_DNA"/>
</dbReference>
<accession>A0A9Q0FDJ9</accession>
<reference evidence="4" key="1">
    <citation type="submission" date="2022-02" db="EMBL/GenBank/DDBJ databases">
        <authorList>
            <person name="Henning P.M."/>
            <person name="McCubbin A.G."/>
            <person name="Shore J.S."/>
        </authorList>
    </citation>
    <scope>NUCLEOTIDE SEQUENCE</scope>
    <source>
        <strain evidence="4">F60SS</strain>
        <tissue evidence="4">Leaves</tissue>
    </source>
</reference>
<dbReference type="InterPro" id="IPR001878">
    <property type="entry name" value="Znf_CCHC"/>
</dbReference>
<comment type="caution">
    <text evidence="4">The sequence shown here is derived from an EMBL/GenBank/DDBJ whole genome shotgun (WGS) entry which is preliminary data.</text>
</comment>
<keyword evidence="5" id="KW-1185">Reference proteome</keyword>
<proteinExistence type="predicted"/>
<reference evidence="4" key="2">
    <citation type="journal article" date="2023" name="Plants (Basel)">
        <title>Annotation of the Turnera subulata (Passifloraceae) Draft Genome Reveals the S-Locus Evolved after the Divergence of Turneroideae from Passifloroideae in a Stepwise Manner.</title>
        <authorList>
            <person name="Henning P.M."/>
            <person name="Roalson E.H."/>
            <person name="Mir W."/>
            <person name="McCubbin A.G."/>
            <person name="Shore J.S."/>
        </authorList>
    </citation>
    <scope>NUCLEOTIDE SEQUENCE</scope>
    <source>
        <strain evidence="4">F60SS</strain>
    </source>
</reference>
<keyword evidence="1" id="KW-0479">Metal-binding</keyword>
<dbReference type="OrthoDB" id="1939268at2759"/>
<feature type="region of interest" description="Disordered" evidence="2">
    <location>
        <begin position="259"/>
        <end position="291"/>
    </location>
</feature>
<evidence type="ECO:0000256" key="2">
    <source>
        <dbReference type="SAM" id="MobiDB-lite"/>
    </source>
</evidence>
<dbReference type="PANTHER" id="PTHR31286:SF167">
    <property type="entry name" value="OS09G0268800 PROTEIN"/>
    <property type="match status" value="1"/>
</dbReference>
<dbReference type="GO" id="GO:0003676">
    <property type="term" value="F:nucleic acid binding"/>
    <property type="evidence" value="ECO:0007669"/>
    <property type="project" value="InterPro"/>
</dbReference>
<dbReference type="AlphaFoldDB" id="A0A9Q0FDJ9"/>
<feature type="compositionally biased region" description="Polar residues" evidence="2">
    <location>
        <begin position="313"/>
        <end position="328"/>
    </location>
</feature>
<feature type="domain" description="CCHC-type" evidence="3">
    <location>
        <begin position="209"/>
        <end position="222"/>
    </location>
</feature>